<evidence type="ECO:0000256" key="7">
    <source>
        <dbReference type="ARBA" id="ARBA00023180"/>
    </source>
</evidence>
<feature type="compositionally biased region" description="Low complexity" evidence="8">
    <location>
        <begin position="649"/>
        <end position="662"/>
    </location>
</feature>
<dbReference type="InterPro" id="IPR007110">
    <property type="entry name" value="Ig-like_dom"/>
</dbReference>
<evidence type="ECO:0000313" key="12">
    <source>
        <dbReference type="EMBL" id="KAK3771764.1"/>
    </source>
</evidence>
<sequence length="770" mass="86058">MDPALVKIYLCLLCKLRLFSTVSGVEVKGTIQFQMSWDEFDDDMNHEVFVNDQKTSLREEGSQDAGQTGESNLTVGETDSEQRTNSSDHGGDGTGKNLGYLKIIKNLTKQARRYRRSSHSAVSPLDDSYARHGPECVKKQEQLAKIYLATKLREETHTDTGDVQDVIDDADSLEGEKQENLPVAQGVPGIPEAPVVFAKEQENEKTEKTEKGVAKDLVNAVDVGDDGRPKDKKDGLHVAVLVEEGEEARLACHYCHGPDNEDQPRKEADRDKSRRSMMWYRLSRRKQFGFYKIKEVDLDMHDDPKLNRVYVTETHTLVLREVKVKQRGTYFCRDTSDPEGDVPDRLSEQDLANFLKRDDLLRFLYHLDVLKVTQVKAMLVRSSSEEATGLPLPARAANITELDLRVISSWQEWSLCSNCGDSPGTRRRLGQCMIQRLPTADASDTRFSFLAMILSLYKDGVPCRSSLFQGHDALIDHVKRPDEVQEQECQVSCGNYTVKMADILVRDALQVKPLRELHFVEHEGHSVTIKCPKAPLDFPVAWVNGTRILIGPLLHRITRGRVSVDERNHLHIKKVLPADSGHYACVFAGRVRGRMRLEVTPKPKECKSCRYAYYLLLTFIFDFLVYCFMVVVKHKDRQLNLNYDLLGSAADSGSDESSGSSSETDEEEKKKKKGADDEDEEEGDESEEGVEEEGEEEADESSNAKRRAAAGQSAGDAGVRLDIFDDIQVSPRDFSNSASDMVGVRGRPDGAAAPGMASCAGEHIGGHIDG</sequence>
<proteinExistence type="inferred from homology"/>
<comment type="similarity">
    <text evidence="2">Belongs to the FAM187 family.</text>
</comment>
<dbReference type="PANTHER" id="PTHR32178:SF6">
    <property type="entry name" value="IG-LIKE DOMAIN-CONTAINING PROTEIN"/>
    <property type="match status" value="1"/>
</dbReference>
<dbReference type="EMBL" id="JAWDGP010003682">
    <property type="protein sequence ID" value="KAK3771764.1"/>
    <property type="molecule type" value="Genomic_DNA"/>
</dbReference>
<evidence type="ECO:0000256" key="6">
    <source>
        <dbReference type="ARBA" id="ARBA00023136"/>
    </source>
</evidence>
<feature type="domain" description="Ig-like" evidence="11">
    <location>
        <begin position="229"/>
        <end position="352"/>
    </location>
</feature>
<comment type="caution">
    <text evidence="12">The sequence shown here is derived from an EMBL/GenBank/DDBJ whole genome shotgun (WGS) entry which is preliminary data.</text>
</comment>
<dbReference type="AlphaFoldDB" id="A0AAE1DIA0"/>
<feature type="transmembrane region" description="Helical" evidence="9">
    <location>
        <begin position="611"/>
        <end position="632"/>
    </location>
</feature>
<dbReference type="Proteomes" id="UP001283361">
    <property type="component" value="Unassembled WGS sequence"/>
</dbReference>
<feature type="compositionally biased region" description="Acidic residues" evidence="8">
    <location>
        <begin position="676"/>
        <end position="700"/>
    </location>
</feature>
<feature type="region of interest" description="Disordered" evidence="8">
    <location>
        <begin position="649"/>
        <end position="755"/>
    </location>
</feature>
<dbReference type="InterPro" id="IPR013783">
    <property type="entry name" value="Ig-like_fold"/>
</dbReference>
<feature type="compositionally biased region" description="Basic and acidic residues" evidence="8">
    <location>
        <begin position="256"/>
        <end position="274"/>
    </location>
</feature>
<feature type="region of interest" description="Disordered" evidence="8">
    <location>
        <begin position="56"/>
        <end position="97"/>
    </location>
</feature>
<evidence type="ECO:0000259" key="11">
    <source>
        <dbReference type="PROSITE" id="PS50835"/>
    </source>
</evidence>
<keyword evidence="13" id="KW-1185">Reference proteome</keyword>
<gene>
    <name evidence="12" type="ORF">RRG08_066509</name>
</gene>
<dbReference type="InterPro" id="IPR003599">
    <property type="entry name" value="Ig_sub"/>
</dbReference>
<dbReference type="GO" id="GO:0016020">
    <property type="term" value="C:membrane"/>
    <property type="evidence" value="ECO:0007669"/>
    <property type="project" value="UniProtKB-SubCell"/>
</dbReference>
<organism evidence="12 13">
    <name type="scientific">Elysia crispata</name>
    <name type="common">lettuce slug</name>
    <dbReference type="NCBI Taxonomy" id="231223"/>
    <lineage>
        <taxon>Eukaryota</taxon>
        <taxon>Metazoa</taxon>
        <taxon>Spiralia</taxon>
        <taxon>Lophotrochozoa</taxon>
        <taxon>Mollusca</taxon>
        <taxon>Gastropoda</taxon>
        <taxon>Heterobranchia</taxon>
        <taxon>Euthyneura</taxon>
        <taxon>Panpulmonata</taxon>
        <taxon>Sacoglossa</taxon>
        <taxon>Placobranchoidea</taxon>
        <taxon>Plakobranchidae</taxon>
        <taxon>Elysia</taxon>
    </lineage>
</organism>
<feature type="chain" id="PRO_5042018642" description="Ig-like domain-containing protein" evidence="10">
    <location>
        <begin position="25"/>
        <end position="770"/>
    </location>
</feature>
<protein>
    <recommendedName>
        <fullName evidence="11">Ig-like domain-containing protein</fullName>
    </recommendedName>
</protein>
<accession>A0AAE1DIA0</accession>
<dbReference type="SMART" id="SM00408">
    <property type="entry name" value="IGc2"/>
    <property type="match status" value="1"/>
</dbReference>
<evidence type="ECO:0000256" key="9">
    <source>
        <dbReference type="SAM" id="Phobius"/>
    </source>
</evidence>
<keyword evidence="5 9" id="KW-1133">Transmembrane helix</keyword>
<dbReference type="InterPro" id="IPR003598">
    <property type="entry name" value="Ig_sub2"/>
</dbReference>
<evidence type="ECO:0000256" key="8">
    <source>
        <dbReference type="SAM" id="MobiDB-lite"/>
    </source>
</evidence>
<dbReference type="PANTHER" id="PTHR32178">
    <property type="entry name" value="FAM187"/>
    <property type="match status" value="1"/>
</dbReference>
<keyword evidence="4 10" id="KW-0732">Signal</keyword>
<dbReference type="PROSITE" id="PS50835">
    <property type="entry name" value="IG_LIKE"/>
    <property type="match status" value="1"/>
</dbReference>
<reference evidence="12" key="1">
    <citation type="journal article" date="2023" name="G3 (Bethesda)">
        <title>A reference genome for the long-term kleptoplast-retaining sea slug Elysia crispata morphotype clarki.</title>
        <authorList>
            <person name="Eastman K.E."/>
            <person name="Pendleton A.L."/>
            <person name="Shaikh M.A."/>
            <person name="Suttiyut T."/>
            <person name="Ogas R."/>
            <person name="Tomko P."/>
            <person name="Gavelis G."/>
            <person name="Widhalm J.R."/>
            <person name="Wisecaver J.H."/>
        </authorList>
    </citation>
    <scope>NUCLEOTIDE SEQUENCE</scope>
    <source>
        <strain evidence="12">ECLA1</strain>
    </source>
</reference>
<dbReference type="InterPro" id="IPR039311">
    <property type="entry name" value="FAM187A/B"/>
</dbReference>
<dbReference type="Gene3D" id="2.60.40.10">
    <property type="entry name" value="Immunoglobulins"/>
    <property type="match status" value="2"/>
</dbReference>
<evidence type="ECO:0000313" key="13">
    <source>
        <dbReference type="Proteomes" id="UP001283361"/>
    </source>
</evidence>
<name>A0AAE1DIA0_9GAST</name>
<dbReference type="InterPro" id="IPR036179">
    <property type="entry name" value="Ig-like_dom_sf"/>
</dbReference>
<evidence type="ECO:0000256" key="2">
    <source>
        <dbReference type="ARBA" id="ARBA00008727"/>
    </source>
</evidence>
<evidence type="ECO:0000256" key="5">
    <source>
        <dbReference type="ARBA" id="ARBA00022989"/>
    </source>
</evidence>
<keyword evidence="3 9" id="KW-0812">Transmembrane</keyword>
<evidence type="ECO:0000256" key="1">
    <source>
        <dbReference type="ARBA" id="ARBA00004479"/>
    </source>
</evidence>
<keyword evidence="6 9" id="KW-0472">Membrane</keyword>
<feature type="non-terminal residue" evidence="12">
    <location>
        <position position="1"/>
    </location>
</feature>
<feature type="signal peptide" evidence="10">
    <location>
        <begin position="1"/>
        <end position="24"/>
    </location>
</feature>
<evidence type="ECO:0000256" key="4">
    <source>
        <dbReference type="ARBA" id="ARBA00022729"/>
    </source>
</evidence>
<keyword evidence="7" id="KW-0325">Glycoprotein</keyword>
<dbReference type="SMART" id="SM00409">
    <property type="entry name" value="IG"/>
    <property type="match status" value="2"/>
</dbReference>
<evidence type="ECO:0000256" key="3">
    <source>
        <dbReference type="ARBA" id="ARBA00022692"/>
    </source>
</evidence>
<feature type="compositionally biased region" description="Polar residues" evidence="8">
    <location>
        <begin position="64"/>
        <end position="88"/>
    </location>
</feature>
<comment type="subcellular location">
    <subcellularLocation>
        <location evidence="1">Membrane</location>
        <topology evidence="1">Single-pass type I membrane protein</topology>
    </subcellularLocation>
</comment>
<feature type="region of interest" description="Disordered" evidence="8">
    <location>
        <begin position="255"/>
        <end position="274"/>
    </location>
</feature>
<dbReference type="SUPFAM" id="SSF48726">
    <property type="entry name" value="Immunoglobulin"/>
    <property type="match status" value="1"/>
</dbReference>
<evidence type="ECO:0000256" key="10">
    <source>
        <dbReference type="SAM" id="SignalP"/>
    </source>
</evidence>